<dbReference type="HOGENOM" id="CLU_030626_1_0_1"/>
<feature type="domain" description="Helitron helicase-like" evidence="1">
    <location>
        <begin position="230"/>
        <end position="342"/>
    </location>
</feature>
<dbReference type="Pfam" id="PF14214">
    <property type="entry name" value="Helitron_like_N"/>
    <property type="match status" value="1"/>
</dbReference>
<evidence type="ECO:0000259" key="2">
    <source>
        <dbReference type="Pfam" id="PF20209"/>
    </source>
</evidence>
<feature type="domain" description="DUF6570" evidence="2">
    <location>
        <begin position="2"/>
        <end position="70"/>
    </location>
</feature>
<gene>
    <name evidence="3" type="ORF">M408DRAFT_76702</name>
</gene>
<evidence type="ECO:0000259" key="1">
    <source>
        <dbReference type="Pfam" id="PF14214"/>
    </source>
</evidence>
<dbReference type="Pfam" id="PF20209">
    <property type="entry name" value="DUF6570"/>
    <property type="match status" value="1"/>
</dbReference>
<protein>
    <submittedName>
        <fullName evidence="3">Uncharacterized protein</fullName>
    </submittedName>
</protein>
<dbReference type="OrthoDB" id="432234at2759"/>
<feature type="non-terminal residue" evidence="3">
    <location>
        <position position="342"/>
    </location>
</feature>
<evidence type="ECO:0000313" key="3">
    <source>
        <dbReference type="EMBL" id="KIM23874.1"/>
    </source>
</evidence>
<dbReference type="AlphaFoldDB" id="A0A0C3AV19"/>
<proteinExistence type="predicted"/>
<dbReference type="EMBL" id="KN824330">
    <property type="protein sequence ID" value="KIM23874.1"/>
    <property type="molecule type" value="Genomic_DNA"/>
</dbReference>
<reference evidence="4" key="2">
    <citation type="submission" date="2015-01" db="EMBL/GenBank/DDBJ databases">
        <title>Evolutionary Origins and Diversification of the Mycorrhizal Mutualists.</title>
        <authorList>
            <consortium name="DOE Joint Genome Institute"/>
            <consortium name="Mycorrhizal Genomics Consortium"/>
            <person name="Kohler A."/>
            <person name="Kuo A."/>
            <person name="Nagy L.G."/>
            <person name="Floudas D."/>
            <person name="Copeland A."/>
            <person name="Barry K.W."/>
            <person name="Cichocki N."/>
            <person name="Veneault-Fourrey C."/>
            <person name="LaButti K."/>
            <person name="Lindquist E.A."/>
            <person name="Lipzen A."/>
            <person name="Lundell T."/>
            <person name="Morin E."/>
            <person name="Murat C."/>
            <person name="Riley R."/>
            <person name="Ohm R."/>
            <person name="Sun H."/>
            <person name="Tunlid A."/>
            <person name="Henrissat B."/>
            <person name="Grigoriev I.V."/>
            <person name="Hibbett D.S."/>
            <person name="Martin F."/>
        </authorList>
    </citation>
    <scope>NUCLEOTIDE SEQUENCE [LARGE SCALE GENOMIC DNA]</scope>
    <source>
        <strain evidence="4">MAFF 305830</strain>
    </source>
</reference>
<dbReference type="InterPro" id="IPR046700">
    <property type="entry name" value="DUF6570"/>
</dbReference>
<evidence type="ECO:0000313" key="4">
    <source>
        <dbReference type="Proteomes" id="UP000054097"/>
    </source>
</evidence>
<accession>A0A0C3AV19</accession>
<dbReference type="InterPro" id="IPR025476">
    <property type="entry name" value="Helitron_helicase-like"/>
</dbReference>
<keyword evidence="4" id="KW-1185">Reference proteome</keyword>
<organism evidence="3 4">
    <name type="scientific">Serendipita vermifera MAFF 305830</name>
    <dbReference type="NCBI Taxonomy" id="933852"/>
    <lineage>
        <taxon>Eukaryota</taxon>
        <taxon>Fungi</taxon>
        <taxon>Dikarya</taxon>
        <taxon>Basidiomycota</taxon>
        <taxon>Agaricomycotina</taxon>
        <taxon>Agaricomycetes</taxon>
        <taxon>Sebacinales</taxon>
        <taxon>Serendipitaceae</taxon>
        <taxon>Serendipita</taxon>
    </lineage>
</organism>
<dbReference type="Proteomes" id="UP000054097">
    <property type="component" value="Unassembled WGS sequence"/>
</dbReference>
<sequence length="342" mass="38316">MPQDSLSLTKSLPPTTDTIRDSLCVLFIGSSTVPVAENIRKLAPCMVRKSRVSTLINFLTNNNPHYAISDSFTGFSAENLDLLSPEHAEDDEDFTPATVEVAHLDPTTSIGEFDVTADYTNRNDADPHESSAEDGDLLIENVGYTDGDMSPANYNIMKLQAVQHCLNGGSYLQSRSGSQAENDFENPVLLSWLFPHLDPWGIGGFHEARRSRTISLEQQLRYLVSIKDSPFASDPTFAFVFHNISQKKKATRDSLWHVKRHQHAEVTAKLLDTPPDLLMHLQAKFEQNPKYHPTDEAEIQAVQLLAKIQSLNNRLPGSNGYKKRLRNEIRSMIHRFGAPSLF</sequence>
<name>A0A0C3AV19_SERVB</name>
<reference evidence="3 4" key="1">
    <citation type="submission" date="2014-04" db="EMBL/GenBank/DDBJ databases">
        <authorList>
            <consortium name="DOE Joint Genome Institute"/>
            <person name="Kuo A."/>
            <person name="Zuccaro A."/>
            <person name="Kohler A."/>
            <person name="Nagy L.G."/>
            <person name="Floudas D."/>
            <person name="Copeland A."/>
            <person name="Barry K.W."/>
            <person name="Cichocki N."/>
            <person name="Veneault-Fourrey C."/>
            <person name="LaButti K."/>
            <person name="Lindquist E.A."/>
            <person name="Lipzen A."/>
            <person name="Lundell T."/>
            <person name="Morin E."/>
            <person name="Murat C."/>
            <person name="Sun H."/>
            <person name="Tunlid A."/>
            <person name="Henrissat B."/>
            <person name="Grigoriev I.V."/>
            <person name="Hibbett D.S."/>
            <person name="Martin F."/>
            <person name="Nordberg H.P."/>
            <person name="Cantor M.N."/>
            <person name="Hua S.X."/>
        </authorList>
    </citation>
    <scope>NUCLEOTIDE SEQUENCE [LARGE SCALE GENOMIC DNA]</scope>
    <source>
        <strain evidence="3 4">MAFF 305830</strain>
    </source>
</reference>
<dbReference type="STRING" id="933852.A0A0C3AV19"/>